<dbReference type="RefSeq" id="XP_016268590.1">
    <property type="nucleotide sequence ID" value="XM_016401537.1"/>
</dbReference>
<feature type="region of interest" description="Disordered" evidence="2">
    <location>
        <begin position="50"/>
        <end position="97"/>
    </location>
</feature>
<dbReference type="HOGENOM" id="CLU_031559_1_2_1"/>
<dbReference type="PANTHER" id="PTHR37490">
    <property type="entry name" value="EXPRESSED PROTEIN"/>
    <property type="match status" value="1"/>
</dbReference>
<dbReference type="Pfam" id="PF11913">
    <property type="entry name" value="DUF3431"/>
    <property type="match status" value="1"/>
</dbReference>
<dbReference type="GeneID" id="27353042"/>
<dbReference type="Proteomes" id="UP000053342">
    <property type="component" value="Unassembled WGS sequence"/>
</dbReference>
<dbReference type="AlphaFoldDB" id="A0A0D2EKE8"/>
<evidence type="ECO:0000256" key="1">
    <source>
        <dbReference type="SAM" id="Coils"/>
    </source>
</evidence>
<keyword evidence="4" id="KW-1185">Reference proteome</keyword>
<dbReference type="OrthoDB" id="426718at2759"/>
<feature type="region of interest" description="Disordered" evidence="2">
    <location>
        <begin position="410"/>
        <end position="430"/>
    </location>
</feature>
<dbReference type="InterPro" id="IPR021838">
    <property type="entry name" value="DUF3431"/>
</dbReference>
<protein>
    <submittedName>
        <fullName evidence="3">Uncharacterized protein</fullName>
    </submittedName>
</protein>
<evidence type="ECO:0000256" key="2">
    <source>
        <dbReference type="SAM" id="MobiDB-lite"/>
    </source>
</evidence>
<reference evidence="3 4" key="1">
    <citation type="submission" date="2015-01" db="EMBL/GenBank/DDBJ databases">
        <title>The Genome Sequence of Exophiala oligosperma CBS72588.</title>
        <authorList>
            <consortium name="The Broad Institute Genomics Platform"/>
            <person name="Cuomo C."/>
            <person name="de Hoog S."/>
            <person name="Gorbushina A."/>
            <person name="Stielow B."/>
            <person name="Teixiera M."/>
            <person name="Abouelleil A."/>
            <person name="Chapman S.B."/>
            <person name="Priest M."/>
            <person name="Young S.K."/>
            <person name="Wortman J."/>
            <person name="Nusbaum C."/>
            <person name="Birren B."/>
        </authorList>
    </citation>
    <scope>NUCLEOTIDE SEQUENCE [LARGE SCALE GENOMIC DNA]</scope>
    <source>
        <strain evidence="3 4">CBS 72588</strain>
    </source>
</reference>
<sequence>MIQGKRAAVFIALATILSLLVYYRTTSSAITIRSLRSKVPQVVGLGDYFDEDGESVQEPVQLGSRPEDYQPSYTPEDDAPSTPAESATFGSPPPGSKTFTRNLVMARTKAENVSWLDEVDLGPHINRMIYVADDPKAPLHPPKNKGHEVMNYLTYIIDFYDNLPDVSIFMHSHQFAWHNDDLLNFDSGEMIKRLSSERVQRQGYMNMRCHWAPGCPEWIHPGQIEPDSEKLEQSLMADAWAELFPGKEIPNVLAQPCCSQFALSRDKIQELPKETYSHFRDWLLRSEHRDTMSGRIFEYLWQVMFTDQNTFCPNQRTCYCDGFGVCFENDDTYEKWFEIRFHKHQAEAELRAWQEAADKIEQYRHDGELLEIEAGELKVPEYGKKEKLEVEIQEYEADLEQRRLEALQRGVDAKTRAESDGRPWSEGDGY</sequence>
<dbReference type="VEuPathDB" id="FungiDB:PV06_00968"/>
<organism evidence="3 4">
    <name type="scientific">Exophiala oligosperma</name>
    <dbReference type="NCBI Taxonomy" id="215243"/>
    <lineage>
        <taxon>Eukaryota</taxon>
        <taxon>Fungi</taxon>
        <taxon>Dikarya</taxon>
        <taxon>Ascomycota</taxon>
        <taxon>Pezizomycotina</taxon>
        <taxon>Eurotiomycetes</taxon>
        <taxon>Chaetothyriomycetidae</taxon>
        <taxon>Chaetothyriales</taxon>
        <taxon>Herpotrichiellaceae</taxon>
        <taxon>Exophiala</taxon>
    </lineage>
</organism>
<accession>A0A0D2EKE8</accession>
<evidence type="ECO:0000313" key="3">
    <source>
        <dbReference type="EMBL" id="KIW48374.1"/>
    </source>
</evidence>
<dbReference type="STRING" id="215243.A0A0D2EKE8"/>
<keyword evidence="1" id="KW-0175">Coiled coil</keyword>
<dbReference type="EMBL" id="KN847332">
    <property type="protein sequence ID" value="KIW48374.1"/>
    <property type="molecule type" value="Genomic_DNA"/>
</dbReference>
<name>A0A0D2EKE8_9EURO</name>
<evidence type="ECO:0000313" key="4">
    <source>
        <dbReference type="Proteomes" id="UP000053342"/>
    </source>
</evidence>
<dbReference type="PANTHER" id="PTHR37490:SF3">
    <property type="entry name" value="DUF3431 DOMAIN CONTAINING PROTEIN"/>
    <property type="match status" value="1"/>
</dbReference>
<gene>
    <name evidence="3" type="ORF">PV06_00968</name>
</gene>
<proteinExistence type="predicted"/>
<feature type="coiled-coil region" evidence="1">
    <location>
        <begin position="343"/>
        <end position="405"/>
    </location>
</feature>